<keyword evidence="1" id="KW-0812">Transmembrane</keyword>
<sequence>MSEKNEKDLFDRVKTKKWEMAKLPAGSSLGCLFSWIGTKGDYESAQRKAITTKGWRRYTSTFTSEGKLMLARLSVLMWGGIAAYVAYRFLRPERKTKLEKEPVG</sequence>
<comment type="caution">
    <text evidence="2">The sequence shown here is derived from an EMBL/GenBank/DDBJ whole genome shotgun (WGS) entry which is preliminary data.</text>
</comment>
<protein>
    <submittedName>
        <fullName evidence="2">Uncharacterized protein</fullName>
    </submittedName>
</protein>
<keyword evidence="3" id="KW-1185">Reference proteome</keyword>
<evidence type="ECO:0000256" key="1">
    <source>
        <dbReference type="SAM" id="Phobius"/>
    </source>
</evidence>
<accession>A0A8B6CNF5</accession>
<dbReference type="EMBL" id="UYJE01002121">
    <property type="protein sequence ID" value="VDI08023.1"/>
    <property type="molecule type" value="Genomic_DNA"/>
</dbReference>
<name>A0A8B6CNF5_MYTGA</name>
<feature type="transmembrane region" description="Helical" evidence="1">
    <location>
        <begin position="69"/>
        <end position="90"/>
    </location>
</feature>
<evidence type="ECO:0000313" key="2">
    <source>
        <dbReference type="EMBL" id="VDI08023.1"/>
    </source>
</evidence>
<organism evidence="2 3">
    <name type="scientific">Mytilus galloprovincialis</name>
    <name type="common">Mediterranean mussel</name>
    <dbReference type="NCBI Taxonomy" id="29158"/>
    <lineage>
        <taxon>Eukaryota</taxon>
        <taxon>Metazoa</taxon>
        <taxon>Spiralia</taxon>
        <taxon>Lophotrochozoa</taxon>
        <taxon>Mollusca</taxon>
        <taxon>Bivalvia</taxon>
        <taxon>Autobranchia</taxon>
        <taxon>Pteriomorphia</taxon>
        <taxon>Mytilida</taxon>
        <taxon>Mytiloidea</taxon>
        <taxon>Mytilidae</taxon>
        <taxon>Mytilinae</taxon>
        <taxon>Mytilus</taxon>
    </lineage>
</organism>
<keyword evidence="1" id="KW-0472">Membrane</keyword>
<dbReference type="Proteomes" id="UP000596742">
    <property type="component" value="Unassembled WGS sequence"/>
</dbReference>
<dbReference type="OrthoDB" id="10291775at2759"/>
<keyword evidence="1" id="KW-1133">Transmembrane helix</keyword>
<evidence type="ECO:0000313" key="3">
    <source>
        <dbReference type="Proteomes" id="UP000596742"/>
    </source>
</evidence>
<gene>
    <name evidence="2" type="ORF">MGAL_10B052678</name>
</gene>
<reference evidence="2" key="1">
    <citation type="submission" date="2018-11" db="EMBL/GenBank/DDBJ databases">
        <authorList>
            <person name="Alioto T."/>
            <person name="Alioto T."/>
        </authorList>
    </citation>
    <scope>NUCLEOTIDE SEQUENCE</scope>
</reference>
<proteinExistence type="predicted"/>
<dbReference type="AlphaFoldDB" id="A0A8B6CNF5"/>